<dbReference type="AlphaFoldDB" id="A0A6H5G718"/>
<evidence type="ECO:0000313" key="2">
    <source>
        <dbReference type="Proteomes" id="UP000479000"/>
    </source>
</evidence>
<sequence length="119" mass="13178">MHNGHAEAAVFRTTVTPRRLSAAQRGGSVGAMIGGCGRGVDYPLVTVHWHFQHFRVNQFVTSTSEFRFSTSTGRVGIESRTTIAMSVSVVFRSARRHSRVPIGITFYDVIDPIVNLEEE</sequence>
<protein>
    <submittedName>
        <fullName evidence="1">Uncharacterized protein</fullName>
    </submittedName>
</protein>
<organism evidence="1 2">
    <name type="scientific">Nesidiocoris tenuis</name>
    <dbReference type="NCBI Taxonomy" id="355587"/>
    <lineage>
        <taxon>Eukaryota</taxon>
        <taxon>Metazoa</taxon>
        <taxon>Ecdysozoa</taxon>
        <taxon>Arthropoda</taxon>
        <taxon>Hexapoda</taxon>
        <taxon>Insecta</taxon>
        <taxon>Pterygota</taxon>
        <taxon>Neoptera</taxon>
        <taxon>Paraneoptera</taxon>
        <taxon>Hemiptera</taxon>
        <taxon>Heteroptera</taxon>
        <taxon>Panheteroptera</taxon>
        <taxon>Cimicomorpha</taxon>
        <taxon>Miridae</taxon>
        <taxon>Dicyphina</taxon>
        <taxon>Nesidiocoris</taxon>
    </lineage>
</organism>
<evidence type="ECO:0000313" key="1">
    <source>
        <dbReference type="EMBL" id="CAA9998367.1"/>
    </source>
</evidence>
<dbReference type="EMBL" id="CADCXU010006982">
    <property type="protein sequence ID" value="CAA9998367.1"/>
    <property type="molecule type" value="Genomic_DNA"/>
</dbReference>
<gene>
    <name evidence="1" type="ORF">NTEN_LOCUS4650</name>
</gene>
<accession>A0A6H5G718</accession>
<dbReference type="Proteomes" id="UP000479000">
    <property type="component" value="Unassembled WGS sequence"/>
</dbReference>
<name>A0A6H5G718_9HEMI</name>
<reference evidence="1 2" key="1">
    <citation type="submission" date="2020-02" db="EMBL/GenBank/DDBJ databases">
        <authorList>
            <person name="Ferguson B K."/>
        </authorList>
    </citation>
    <scope>NUCLEOTIDE SEQUENCE [LARGE SCALE GENOMIC DNA]</scope>
</reference>
<keyword evidence="2" id="KW-1185">Reference proteome</keyword>
<proteinExistence type="predicted"/>